<dbReference type="STRING" id="1423801.FD50_GL000069"/>
<dbReference type="GeneID" id="98307536"/>
<evidence type="ECO:0000313" key="2">
    <source>
        <dbReference type="Proteomes" id="UP000051166"/>
    </source>
</evidence>
<dbReference type="OrthoDB" id="2146187at2"/>
<name>A0A0R1V2K4_9LACO</name>
<dbReference type="Proteomes" id="UP000051166">
    <property type="component" value="Unassembled WGS sequence"/>
</dbReference>
<dbReference type="NCBIfam" id="TIGR01725">
    <property type="entry name" value="phge_HK97_gp10"/>
    <property type="match status" value="1"/>
</dbReference>
<proteinExistence type="predicted"/>
<dbReference type="AlphaFoldDB" id="A0A0R1V2K4"/>
<gene>
    <name evidence="1" type="ORF">FD50_GL000069</name>
</gene>
<dbReference type="PATRIC" id="fig|1423801.4.peg.67"/>
<protein>
    <submittedName>
        <fullName evidence="1">Uncharacterized protein</fullName>
    </submittedName>
</protein>
<keyword evidence="2" id="KW-1185">Reference proteome</keyword>
<accession>A0A0R1V2K4</accession>
<dbReference type="RefSeq" id="WP_054756636.1">
    <property type="nucleotide sequence ID" value="NZ_AZFQ01000023.1"/>
</dbReference>
<comment type="caution">
    <text evidence="1">The sequence shown here is derived from an EMBL/GenBank/DDBJ whole genome shotgun (WGS) entry which is preliminary data.</text>
</comment>
<dbReference type="EMBL" id="AZFQ01000023">
    <property type="protein sequence ID" value="KRL99750.1"/>
    <property type="molecule type" value="Genomic_DNA"/>
</dbReference>
<organism evidence="1 2">
    <name type="scientific">Liquorilactobacillus satsumensis DSM 16230 = JCM 12392</name>
    <dbReference type="NCBI Taxonomy" id="1423801"/>
    <lineage>
        <taxon>Bacteria</taxon>
        <taxon>Bacillati</taxon>
        <taxon>Bacillota</taxon>
        <taxon>Bacilli</taxon>
        <taxon>Lactobacillales</taxon>
        <taxon>Lactobacillaceae</taxon>
        <taxon>Liquorilactobacillus</taxon>
    </lineage>
</organism>
<sequence length="138" mass="15712">MAGLDDALSEFMREVKAQTNLNIKETQQITKAGADVYKEQLEKATREKHYSNHNDKVWGHMADSIVSQDKDIDGDKNGVSTVGFDSYHAENARRLNDGTKKYKADHFITNVQDSKEVQDKILQAEHDEYQRILKGKEG</sequence>
<evidence type="ECO:0000313" key="1">
    <source>
        <dbReference type="EMBL" id="KRL99750.1"/>
    </source>
</evidence>
<reference evidence="1 2" key="1">
    <citation type="journal article" date="2015" name="Genome Announc.">
        <title>Expanding the biotechnology potential of lactobacilli through comparative genomics of 213 strains and associated genera.</title>
        <authorList>
            <person name="Sun Z."/>
            <person name="Harris H.M."/>
            <person name="McCann A."/>
            <person name="Guo C."/>
            <person name="Argimon S."/>
            <person name="Zhang W."/>
            <person name="Yang X."/>
            <person name="Jeffery I.B."/>
            <person name="Cooney J.C."/>
            <person name="Kagawa T.F."/>
            <person name="Liu W."/>
            <person name="Song Y."/>
            <person name="Salvetti E."/>
            <person name="Wrobel A."/>
            <person name="Rasinkangas P."/>
            <person name="Parkhill J."/>
            <person name="Rea M.C."/>
            <person name="O'Sullivan O."/>
            <person name="Ritari J."/>
            <person name="Douillard F.P."/>
            <person name="Paul Ross R."/>
            <person name="Yang R."/>
            <person name="Briner A.E."/>
            <person name="Felis G.E."/>
            <person name="de Vos W.M."/>
            <person name="Barrangou R."/>
            <person name="Klaenhammer T.R."/>
            <person name="Caufield P.W."/>
            <person name="Cui Y."/>
            <person name="Zhang H."/>
            <person name="O'Toole P.W."/>
        </authorList>
    </citation>
    <scope>NUCLEOTIDE SEQUENCE [LARGE SCALE GENOMIC DNA]</scope>
    <source>
        <strain evidence="1 2">DSM 16230</strain>
    </source>
</reference>
<dbReference type="InterPro" id="IPR010064">
    <property type="entry name" value="HK97-gp10_tail"/>
</dbReference>